<reference evidence="1 2" key="1">
    <citation type="journal article" date="2019" name="Mar. Drugs">
        <title>Comparative Genomics and CAZyme Genome Repertoires of Marine Zobellia amurskyensis KMM 3526(T) and Zobellia laminariae KMM 3676(T).</title>
        <authorList>
            <person name="Chernysheva N."/>
            <person name="Bystritskaya E."/>
            <person name="Stenkova A."/>
            <person name="Golovkin I."/>
            <person name="Nedashkovskaya O."/>
            <person name="Isaeva M."/>
        </authorList>
    </citation>
    <scope>NUCLEOTIDE SEQUENCE [LARGE SCALE GENOMIC DNA]</scope>
    <source>
        <strain evidence="1 2">KMM 3526</strain>
    </source>
</reference>
<dbReference type="InterPro" id="IPR036378">
    <property type="entry name" value="FAS1_dom_sf"/>
</dbReference>
<sequence length="237" mass="26679">MKSIHILKTWSILSIVCLFIGCDLPVQERFIFKPEVDIVDPFAEITAWEFINSGRALELDDEGELIGDNFNYLKAAIEAADMVDEYNSADNERTYLLLNNNSFLGNGDVIDLITGSEEIEEGETPEEIMARADLDVLRSILKYHIVTTYITQTNVLLETDVSVKFQTLIPGEDGVIYMRRNALWSIQINQNPVPLPNSAFGGGNNETVRNHNYVFNNGIGHSLNDPVRNRPYPTPNN</sequence>
<gene>
    <name evidence="1" type="ORF">D9O36_16230</name>
</gene>
<dbReference type="EMBL" id="RCNR01000039">
    <property type="protein sequence ID" value="MUH37401.1"/>
    <property type="molecule type" value="Genomic_DNA"/>
</dbReference>
<evidence type="ECO:0000313" key="1">
    <source>
        <dbReference type="EMBL" id="MUH37401.1"/>
    </source>
</evidence>
<dbReference type="Gene3D" id="2.30.180.10">
    <property type="entry name" value="FAS1 domain"/>
    <property type="match status" value="1"/>
</dbReference>
<dbReference type="PROSITE" id="PS51257">
    <property type="entry name" value="PROKAR_LIPOPROTEIN"/>
    <property type="match status" value="1"/>
</dbReference>
<keyword evidence="2" id="KW-1185">Reference proteome</keyword>
<name>A0A7X3D3E0_9FLAO</name>
<protein>
    <recommendedName>
        <fullName evidence="3">FAS1 domain-containing protein</fullName>
    </recommendedName>
</protein>
<dbReference type="RefSeq" id="WP_155600694.1">
    <property type="nucleotide sequence ID" value="NZ_RCNR01000039.1"/>
</dbReference>
<comment type="caution">
    <text evidence="1">The sequence shown here is derived from an EMBL/GenBank/DDBJ whole genome shotgun (WGS) entry which is preliminary data.</text>
</comment>
<dbReference type="AlphaFoldDB" id="A0A7X3D3E0"/>
<organism evidence="1 2">
    <name type="scientific">Zobellia amurskyensis</name>
    <dbReference type="NCBI Taxonomy" id="248905"/>
    <lineage>
        <taxon>Bacteria</taxon>
        <taxon>Pseudomonadati</taxon>
        <taxon>Bacteroidota</taxon>
        <taxon>Flavobacteriia</taxon>
        <taxon>Flavobacteriales</taxon>
        <taxon>Flavobacteriaceae</taxon>
        <taxon>Zobellia</taxon>
    </lineage>
</organism>
<accession>A0A7X3D3E0</accession>
<dbReference type="OrthoDB" id="837760at2"/>
<proteinExistence type="predicted"/>
<evidence type="ECO:0000313" key="2">
    <source>
        <dbReference type="Proteomes" id="UP000540519"/>
    </source>
</evidence>
<dbReference type="Proteomes" id="UP000540519">
    <property type="component" value="Unassembled WGS sequence"/>
</dbReference>
<evidence type="ECO:0008006" key="3">
    <source>
        <dbReference type="Google" id="ProtNLM"/>
    </source>
</evidence>
<dbReference type="SUPFAM" id="SSF82153">
    <property type="entry name" value="FAS1 domain"/>
    <property type="match status" value="1"/>
</dbReference>